<gene>
    <name evidence="2" type="primary">LOC103722305</name>
</gene>
<accession>A0A8B9A3Y0</accession>
<dbReference type="OrthoDB" id="566409at2759"/>
<dbReference type="PANTHER" id="PTHR37760:SF1">
    <property type="entry name" value="CHAPERONE"/>
    <property type="match status" value="1"/>
</dbReference>
<dbReference type="Proteomes" id="UP000228380">
    <property type="component" value="Unplaced"/>
</dbReference>
<keyword evidence="1" id="KW-1185">Reference proteome</keyword>
<reference evidence="2" key="1">
    <citation type="submission" date="2025-08" db="UniProtKB">
        <authorList>
            <consortium name="RefSeq"/>
        </authorList>
    </citation>
    <scope>IDENTIFICATION</scope>
    <source>
        <tissue evidence="2">Young leaves</tissue>
    </source>
</reference>
<dbReference type="RefSeq" id="XP_038978553.1">
    <property type="nucleotide sequence ID" value="XM_039122625.1"/>
</dbReference>
<evidence type="ECO:0000313" key="1">
    <source>
        <dbReference type="Proteomes" id="UP000228380"/>
    </source>
</evidence>
<organism evidence="1 2">
    <name type="scientific">Phoenix dactylifera</name>
    <name type="common">Date palm</name>
    <dbReference type="NCBI Taxonomy" id="42345"/>
    <lineage>
        <taxon>Eukaryota</taxon>
        <taxon>Viridiplantae</taxon>
        <taxon>Streptophyta</taxon>
        <taxon>Embryophyta</taxon>
        <taxon>Tracheophyta</taxon>
        <taxon>Spermatophyta</taxon>
        <taxon>Magnoliopsida</taxon>
        <taxon>Liliopsida</taxon>
        <taxon>Arecaceae</taxon>
        <taxon>Coryphoideae</taxon>
        <taxon>Phoeniceae</taxon>
        <taxon>Phoenix</taxon>
    </lineage>
</organism>
<name>A0A8B9A3Y0_PHODC</name>
<dbReference type="KEGG" id="pda:103722305"/>
<evidence type="ECO:0000313" key="2">
    <source>
        <dbReference type="RefSeq" id="XP_038978553.1"/>
    </source>
</evidence>
<dbReference type="Pfam" id="PF23733">
    <property type="entry name" value="GRXCR1-2_C"/>
    <property type="match status" value="1"/>
</dbReference>
<dbReference type="GeneID" id="103722305"/>
<dbReference type="PANTHER" id="PTHR37760">
    <property type="entry name" value="CHAPERONE"/>
    <property type="match status" value="1"/>
</dbReference>
<proteinExistence type="predicted"/>
<dbReference type="AlphaFoldDB" id="A0A8B9A3Y0"/>
<protein>
    <submittedName>
        <fullName evidence="2">Uncharacterized protein LOC103722305</fullName>
    </submittedName>
</protein>
<sequence length="121" mass="12974">MENLTASEIAGFGVGALLLCATIAAPRVDAFISSSQRSSLGMCKRCGDLRMIACSQCKGVGSVKKGGPFGFSMLYDFFEPPGDGSMPKQLIPCKKCQSNGRMQCPDCSRFSLIYQRSDPES</sequence>